<dbReference type="EMBL" id="JMOA01000136">
    <property type="protein sequence ID" value="KCX96472.1"/>
    <property type="molecule type" value="Genomic_DNA"/>
</dbReference>
<name>A0A836LWQ1_ACIBA</name>
<dbReference type="AlphaFoldDB" id="A0A836LWQ1"/>
<accession>A0A836LWQ1</accession>
<gene>
    <name evidence="1" type="ORF">J572_4079</name>
</gene>
<dbReference type="Proteomes" id="UP000027309">
    <property type="component" value="Unassembled WGS sequence"/>
</dbReference>
<evidence type="ECO:0000313" key="2">
    <source>
        <dbReference type="Proteomes" id="UP000027309"/>
    </source>
</evidence>
<dbReference type="RefSeq" id="WP_031959997.1">
    <property type="nucleotide sequence ID" value="NZ_JMOA01000136.1"/>
</dbReference>
<reference evidence="1 2" key="1">
    <citation type="submission" date="2014-04" db="EMBL/GenBank/DDBJ databases">
        <title>Comparative genomics and transcriptomics to identify genetic mechanisms underlying the emergence of carbapenem resistant Acinetobacter baumannii (CRAb).</title>
        <authorList>
            <person name="Harris A.D."/>
            <person name="Johnson K.J."/>
            <person name="George J."/>
            <person name="Nadendla S."/>
            <person name="Daugherty S.C."/>
            <person name="Parankush S."/>
            <person name="Sadzewicz L."/>
            <person name="Tallon L."/>
            <person name="Sengamalay N."/>
            <person name="Hazen T.H."/>
            <person name="Rasko D.A."/>
        </authorList>
    </citation>
    <scope>NUCLEOTIDE SEQUENCE [LARGE SCALE GENOMIC DNA]</scope>
    <source>
        <strain evidence="1 2">1499986</strain>
    </source>
</reference>
<organism evidence="1 2">
    <name type="scientific">Acinetobacter baumannii 1499986</name>
    <dbReference type="NCBI Taxonomy" id="1310673"/>
    <lineage>
        <taxon>Bacteria</taxon>
        <taxon>Pseudomonadati</taxon>
        <taxon>Pseudomonadota</taxon>
        <taxon>Gammaproteobacteria</taxon>
        <taxon>Moraxellales</taxon>
        <taxon>Moraxellaceae</taxon>
        <taxon>Acinetobacter</taxon>
        <taxon>Acinetobacter calcoaceticus/baumannii complex</taxon>
    </lineage>
</organism>
<comment type="caution">
    <text evidence="1">The sequence shown here is derived from an EMBL/GenBank/DDBJ whole genome shotgun (WGS) entry which is preliminary data.</text>
</comment>
<protein>
    <recommendedName>
        <fullName evidence="3">Histidine kinase-, DNA gyrase B-, and HSP90-like ATPase family protein</fullName>
    </recommendedName>
</protein>
<sequence>MKFLSKERRKYLARLKYFREMPIRKKNALIARKKYLKKNTKIKEIEKVIIDLQLPSHINILNPKARKRLRKITKRFRDYYHRNDVCLRLDFKNTKKMYSDGTLYLLAELETLTLINQAITFKIVPSDEKIVNQVLEQTGILKLLKQKLKFDDDEFDESVRYWNYASGHNSEIDSADSMLDDFNEILSEDTSKNIFTSLTEALTNCHHHAYQEKRYPNETKSIKKWWLFSQELDGLLTVCVCDLGIGIPRSLIRNTENVKEDWFTRLKDFITENRTKYDKDSAAIKAAIEIGNTRTNLPNRGKGLNQIINKINTMCGHKASIAIHSNKGSYIINRGFMTDLPITDIINGVAIPYSESIDGTLILWQIPLDKQKVDEALVKSDE</sequence>
<evidence type="ECO:0000313" key="1">
    <source>
        <dbReference type="EMBL" id="KCX96472.1"/>
    </source>
</evidence>
<evidence type="ECO:0008006" key="3">
    <source>
        <dbReference type="Google" id="ProtNLM"/>
    </source>
</evidence>
<proteinExistence type="predicted"/>